<evidence type="ECO:0000256" key="10">
    <source>
        <dbReference type="ARBA" id="ARBA00023136"/>
    </source>
</evidence>
<dbReference type="Proteomes" id="UP000648075">
    <property type="component" value="Unassembled WGS sequence"/>
</dbReference>
<evidence type="ECO:0000256" key="1">
    <source>
        <dbReference type="ARBA" id="ARBA00004571"/>
    </source>
</evidence>
<keyword evidence="5 12" id="KW-0812">Transmembrane</keyword>
<dbReference type="SUPFAM" id="SSF56935">
    <property type="entry name" value="Porins"/>
    <property type="match status" value="1"/>
</dbReference>
<evidence type="ECO:0000313" key="16">
    <source>
        <dbReference type="Proteomes" id="UP000648075"/>
    </source>
</evidence>
<keyword evidence="6" id="KW-0732">Signal</keyword>
<evidence type="ECO:0000256" key="11">
    <source>
        <dbReference type="ARBA" id="ARBA00023237"/>
    </source>
</evidence>
<name>A0A918PPK9_9SPHN</name>
<comment type="subcellular location">
    <subcellularLocation>
        <location evidence="1 12">Cell outer membrane</location>
        <topology evidence="1 12">Multi-pass membrane protein</topology>
    </subcellularLocation>
</comment>
<accession>A0A918PPK9</accession>
<dbReference type="PANTHER" id="PTHR32552">
    <property type="entry name" value="FERRICHROME IRON RECEPTOR-RELATED"/>
    <property type="match status" value="1"/>
</dbReference>
<evidence type="ECO:0000313" key="15">
    <source>
        <dbReference type="EMBL" id="GGZ17273.1"/>
    </source>
</evidence>
<gene>
    <name evidence="15" type="ORF">GCM10011614_34760</name>
</gene>
<dbReference type="InterPro" id="IPR010917">
    <property type="entry name" value="TonB_rcpt_CS"/>
</dbReference>
<keyword evidence="4" id="KW-0410">Iron transport</keyword>
<keyword evidence="11 12" id="KW-0998">Cell outer membrane</keyword>
<feature type="short sequence motif" description="TonB C-terminal box" evidence="13">
    <location>
        <begin position="729"/>
        <end position="746"/>
    </location>
</feature>
<keyword evidence="9" id="KW-0798">TonB box</keyword>
<reference evidence="15" key="1">
    <citation type="journal article" date="2014" name="Int. J. Syst. Evol. Microbiol.">
        <title>Complete genome sequence of Corynebacterium casei LMG S-19264T (=DSM 44701T), isolated from a smear-ripened cheese.</title>
        <authorList>
            <consortium name="US DOE Joint Genome Institute (JGI-PGF)"/>
            <person name="Walter F."/>
            <person name="Albersmeier A."/>
            <person name="Kalinowski J."/>
            <person name="Ruckert C."/>
        </authorList>
    </citation>
    <scope>NUCLEOTIDE SEQUENCE</scope>
    <source>
        <strain evidence="15">KCTC 32255</strain>
    </source>
</reference>
<organism evidence="15 16">
    <name type="scientific">Novosphingobium colocasiae</name>
    <dbReference type="NCBI Taxonomy" id="1256513"/>
    <lineage>
        <taxon>Bacteria</taxon>
        <taxon>Pseudomonadati</taxon>
        <taxon>Pseudomonadota</taxon>
        <taxon>Alphaproteobacteria</taxon>
        <taxon>Sphingomonadales</taxon>
        <taxon>Sphingomonadaceae</taxon>
        <taxon>Novosphingobium</taxon>
    </lineage>
</organism>
<keyword evidence="8" id="KW-0406">Ion transport</keyword>
<evidence type="ECO:0000256" key="6">
    <source>
        <dbReference type="ARBA" id="ARBA00022729"/>
    </source>
</evidence>
<feature type="domain" description="TonB-dependent receptor plug" evidence="14">
    <location>
        <begin position="12"/>
        <end position="116"/>
    </location>
</feature>
<dbReference type="EMBL" id="BMZA01000034">
    <property type="protein sequence ID" value="GGZ17273.1"/>
    <property type="molecule type" value="Genomic_DNA"/>
</dbReference>
<dbReference type="InterPro" id="IPR012910">
    <property type="entry name" value="Plug_dom"/>
</dbReference>
<evidence type="ECO:0000256" key="7">
    <source>
        <dbReference type="ARBA" id="ARBA00023004"/>
    </source>
</evidence>
<evidence type="ECO:0000259" key="14">
    <source>
        <dbReference type="Pfam" id="PF07715"/>
    </source>
</evidence>
<evidence type="ECO:0000256" key="5">
    <source>
        <dbReference type="ARBA" id="ARBA00022692"/>
    </source>
</evidence>
<dbReference type="GO" id="GO:0006826">
    <property type="term" value="P:iron ion transport"/>
    <property type="evidence" value="ECO:0007669"/>
    <property type="project" value="UniProtKB-KW"/>
</dbReference>
<dbReference type="AlphaFoldDB" id="A0A918PPK9"/>
<dbReference type="PANTHER" id="PTHR32552:SF81">
    <property type="entry name" value="TONB-DEPENDENT OUTER MEMBRANE RECEPTOR"/>
    <property type="match status" value="1"/>
</dbReference>
<keyword evidence="16" id="KW-1185">Reference proteome</keyword>
<dbReference type="InterPro" id="IPR036942">
    <property type="entry name" value="Beta-barrel_TonB_sf"/>
</dbReference>
<evidence type="ECO:0000256" key="12">
    <source>
        <dbReference type="PROSITE-ProRule" id="PRU01360"/>
    </source>
</evidence>
<dbReference type="InterPro" id="IPR039426">
    <property type="entry name" value="TonB-dep_rcpt-like"/>
</dbReference>
<dbReference type="GO" id="GO:0009279">
    <property type="term" value="C:cell outer membrane"/>
    <property type="evidence" value="ECO:0007669"/>
    <property type="project" value="UniProtKB-SubCell"/>
</dbReference>
<dbReference type="PROSITE" id="PS01156">
    <property type="entry name" value="TONB_DEPENDENT_REC_2"/>
    <property type="match status" value="1"/>
</dbReference>
<dbReference type="Pfam" id="PF07715">
    <property type="entry name" value="Plug"/>
    <property type="match status" value="1"/>
</dbReference>
<evidence type="ECO:0000256" key="13">
    <source>
        <dbReference type="PROSITE-ProRule" id="PRU10144"/>
    </source>
</evidence>
<dbReference type="Gene3D" id="2.40.170.20">
    <property type="entry name" value="TonB-dependent receptor, beta-barrel domain"/>
    <property type="match status" value="1"/>
</dbReference>
<evidence type="ECO:0000256" key="3">
    <source>
        <dbReference type="ARBA" id="ARBA00022452"/>
    </source>
</evidence>
<keyword evidence="10 12" id="KW-0472">Membrane</keyword>
<reference evidence="15" key="2">
    <citation type="submission" date="2020-09" db="EMBL/GenBank/DDBJ databases">
        <authorList>
            <person name="Sun Q."/>
            <person name="Kim S."/>
        </authorList>
    </citation>
    <scope>NUCLEOTIDE SEQUENCE</scope>
    <source>
        <strain evidence="15">KCTC 32255</strain>
    </source>
</reference>
<comment type="similarity">
    <text evidence="12">Belongs to the TonB-dependent receptor family.</text>
</comment>
<evidence type="ECO:0000256" key="8">
    <source>
        <dbReference type="ARBA" id="ARBA00023065"/>
    </source>
</evidence>
<protein>
    <recommendedName>
        <fullName evidence="14">TonB-dependent receptor plug domain-containing protein</fullName>
    </recommendedName>
</protein>
<proteinExistence type="inferred from homology"/>
<keyword evidence="2 12" id="KW-0813">Transport</keyword>
<keyword evidence="7" id="KW-0408">Iron</keyword>
<keyword evidence="3 12" id="KW-1134">Transmembrane beta strand</keyword>
<dbReference type="PROSITE" id="PS52016">
    <property type="entry name" value="TONB_DEPENDENT_REC_3"/>
    <property type="match status" value="1"/>
</dbReference>
<evidence type="ECO:0000256" key="9">
    <source>
        <dbReference type="ARBA" id="ARBA00023077"/>
    </source>
</evidence>
<evidence type="ECO:0000256" key="2">
    <source>
        <dbReference type="ARBA" id="ARBA00022448"/>
    </source>
</evidence>
<evidence type="ECO:0000256" key="4">
    <source>
        <dbReference type="ARBA" id="ARBA00022496"/>
    </source>
</evidence>
<sequence>MVTARRRSEALSRVPVSISSISSNDLAERSITSQADLQRGVPGLTVRSGQSDSVLNFSIRGQGIDTYSSSPPAVATYFNDVPLVSLSASNFYDLDSVQVLKGPQGTLFGRNTTGGAVLYSSAKPTNNFEGYVSAGYGNYDDRRLEGAINIPLISDKVLLRVAGNAQWRDGWQKNVTTGQDLGRVDRQSVRATLALKPTDSFESTFVGGYSYLGGNNVGMQLYAVNACGSTNNGLVLGSLVACTYGPSADYWDDYLAAHPEATAGGIVDQVAIQKALGTRKVNGTAFSKKKGKDWFIMNTSTVDLGKDTSLKSIISYSHSKDFNLWDPFGTGLYPLARIYDTIELEDAANPGLQESIEGVSAEVQVSGTAIDGNLNYVVGGFYSRQKRTFYDSFYFFNVQPIYGPFPSYYHYNYTSQSKAMFTQATYDLSSAGLNGLKLTGGFRYTWENFALDTFPDATAYSAPGANPRERTKFDAPSWTIGLDWQATDALLLYVAQRGSFRSGGFNGNGPLANTTAANVGNLFLPEKVRDVEVGAKFAGRLGAMPVRANLALYNSNITNVQRMQSVYVGGNPVVLTVNIPKARVRGVEFDANVRPTSWLEVGGNVAYTDARYIDGKSIVIGQEYNYGPYADTPKWAGGAFAKVTVPVGDNAGEVSLRGEVYAQSSQEFSNLADTYVPNTTLPGYALINASLDWNKVMGSNLNLSVFVKNATQKGYYTGGFGFVPLGISSVVPGQPRMYGLTVKYNF</sequence>
<comment type="caution">
    <text evidence="15">The sequence shown here is derived from an EMBL/GenBank/DDBJ whole genome shotgun (WGS) entry which is preliminary data.</text>
</comment>